<keyword evidence="6" id="KW-0862">Zinc</keyword>
<dbReference type="SUPFAM" id="SSF55166">
    <property type="entry name" value="Hedgehog/DD-peptidase"/>
    <property type="match status" value="1"/>
</dbReference>
<dbReference type="NCBIfam" id="NF006947">
    <property type="entry name" value="PRK09429.1"/>
    <property type="match status" value="1"/>
</dbReference>
<keyword evidence="10" id="KW-1185">Reference proteome</keyword>
<dbReference type="PROSITE" id="PS51257">
    <property type="entry name" value="PROKAR_LIPOPROTEIN"/>
    <property type="match status" value="1"/>
</dbReference>
<keyword evidence="7" id="KW-0482">Metalloprotease</keyword>
<evidence type="ECO:0000313" key="10">
    <source>
        <dbReference type="Proteomes" id="UP000690515"/>
    </source>
</evidence>
<dbReference type="InterPro" id="IPR005073">
    <property type="entry name" value="Peptidase_M74"/>
</dbReference>
<dbReference type="PIRSF" id="PIRSF018455">
    <property type="entry name" value="MepA"/>
    <property type="match status" value="1"/>
</dbReference>
<dbReference type="Proteomes" id="UP000690515">
    <property type="component" value="Unassembled WGS sequence"/>
</dbReference>
<dbReference type="InterPro" id="IPR009045">
    <property type="entry name" value="Zn_M74/Hedgehog-like"/>
</dbReference>
<proteinExistence type="predicted"/>
<evidence type="ECO:0000256" key="1">
    <source>
        <dbReference type="ARBA" id="ARBA00022670"/>
    </source>
</evidence>
<evidence type="ECO:0000313" key="9">
    <source>
        <dbReference type="EMBL" id="MBU2709867.1"/>
    </source>
</evidence>
<protein>
    <submittedName>
        <fullName evidence="9">Penicillin-insensitive murein endopeptidase</fullName>
        <ecNumber evidence="9">3.4.-.-</ecNumber>
    </submittedName>
</protein>
<organism evidence="9 10">
    <name type="scientific">Zooshikella harenae</name>
    <dbReference type="NCBI Taxonomy" id="2827238"/>
    <lineage>
        <taxon>Bacteria</taxon>
        <taxon>Pseudomonadati</taxon>
        <taxon>Pseudomonadota</taxon>
        <taxon>Gammaproteobacteria</taxon>
        <taxon>Oceanospirillales</taxon>
        <taxon>Zooshikellaceae</taxon>
        <taxon>Zooshikella</taxon>
    </lineage>
</organism>
<evidence type="ECO:0000256" key="5">
    <source>
        <dbReference type="ARBA" id="ARBA00022801"/>
    </source>
</evidence>
<dbReference type="Pfam" id="PF03411">
    <property type="entry name" value="Peptidase_M74"/>
    <property type="match status" value="1"/>
</dbReference>
<keyword evidence="1" id="KW-0645">Protease</keyword>
<gene>
    <name evidence="9" type="primary">mepA</name>
    <name evidence="9" type="ORF">KCG35_02200</name>
</gene>
<name>A0ABS5Z739_9GAMM</name>
<evidence type="ECO:0000256" key="3">
    <source>
        <dbReference type="ARBA" id="ARBA00022729"/>
    </source>
</evidence>
<dbReference type="Gene3D" id="3.30.1380.10">
    <property type="match status" value="1"/>
</dbReference>
<sequence length="306" mass="34274">MLVKSFGIPSILLSCSLFAISAFAASKPSAPWLSLTVPNTGKSMAIGSYAAGCLAGGESLPPNGKGFQVMRLSRARFYGHPELIGYINDLGGKIADRQLGTLLVGDLAMARGGPMEGGHRSHQNGLDADIWFTLDKKYRLDLYQREALSAFSVIAKKRYTLDTSRWTPKHDSALQLAAQDGRVNRIFVTPLIKKRLCSFRKTKQDDIWLRKIRPWWGHDDHFHVRLNCPKESPFCRPQKAIPAGNGCDKKSLKWWLTVTAQQHAKAQKAKVVTKKKTKKAGKPFWQKVKLPKMCHKVFADKARYLN</sequence>
<accession>A0ABS5Z739</accession>
<keyword evidence="4" id="KW-0574">Periplasm</keyword>
<keyword evidence="3 8" id="KW-0732">Signal</keyword>
<reference evidence="9 10" key="1">
    <citation type="submission" date="2021-04" db="EMBL/GenBank/DDBJ databases">
        <authorList>
            <person name="Pira H."/>
            <person name="Risdian C."/>
            <person name="Wink J."/>
        </authorList>
    </citation>
    <scope>NUCLEOTIDE SEQUENCE [LARGE SCALE GENOMIC DNA]</scope>
    <source>
        <strain evidence="9 10">WH53</strain>
    </source>
</reference>
<evidence type="ECO:0000256" key="7">
    <source>
        <dbReference type="ARBA" id="ARBA00023049"/>
    </source>
</evidence>
<evidence type="ECO:0000256" key="2">
    <source>
        <dbReference type="ARBA" id="ARBA00022723"/>
    </source>
</evidence>
<evidence type="ECO:0000256" key="6">
    <source>
        <dbReference type="ARBA" id="ARBA00022833"/>
    </source>
</evidence>
<keyword evidence="5 9" id="KW-0378">Hydrolase</keyword>
<comment type="caution">
    <text evidence="9">The sequence shown here is derived from an EMBL/GenBank/DDBJ whole genome shotgun (WGS) entry which is preliminary data.</text>
</comment>
<dbReference type="EMBL" id="JAGSOY010000003">
    <property type="protein sequence ID" value="MBU2709867.1"/>
    <property type="molecule type" value="Genomic_DNA"/>
</dbReference>
<feature type="signal peptide" evidence="8">
    <location>
        <begin position="1"/>
        <end position="24"/>
    </location>
</feature>
<evidence type="ECO:0000256" key="4">
    <source>
        <dbReference type="ARBA" id="ARBA00022764"/>
    </source>
</evidence>
<feature type="chain" id="PRO_5046503973" evidence="8">
    <location>
        <begin position="25"/>
        <end position="306"/>
    </location>
</feature>
<dbReference type="RefSeq" id="WP_215818033.1">
    <property type="nucleotide sequence ID" value="NZ_JAGSOY010000003.1"/>
</dbReference>
<dbReference type="EC" id="3.4.-.-" evidence="9"/>
<keyword evidence="2" id="KW-0479">Metal-binding</keyword>
<dbReference type="GO" id="GO:0016787">
    <property type="term" value="F:hydrolase activity"/>
    <property type="evidence" value="ECO:0007669"/>
    <property type="project" value="UniProtKB-KW"/>
</dbReference>
<evidence type="ECO:0000256" key="8">
    <source>
        <dbReference type="SAM" id="SignalP"/>
    </source>
</evidence>